<keyword evidence="6" id="KW-0175">Coiled coil</keyword>
<proteinExistence type="predicted"/>
<dbReference type="AlphaFoldDB" id="A0AAV2JG20"/>
<dbReference type="Proteomes" id="UP001497482">
    <property type="component" value="Chromosome 12"/>
</dbReference>
<feature type="compositionally biased region" description="Acidic residues" evidence="7">
    <location>
        <begin position="176"/>
        <end position="186"/>
    </location>
</feature>
<keyword evidence="10" id="KW-1185">Reference proteome</keyword>
<dbReference type="GO" id="GO:0005634">
    <property type="term" value="C:nucleus"/>
    <property type="evidence" value="ECO:0007669"/>
    <property type="project" value="UniProtKB-SubCell"/>
</dbReference>
<evidence type="ECO:0000256" key="4">
    <source>
        <dbReference type="ARBA" id="ARBA00025872"/>
    </source>
</evidence>
<evidence type="ECO:0000256" key="7">
    <source>
        <dbReference type="SAM" id="MobiDB-lite"/>
    </source>
</evidence>
<dbReference type="GO" id="GO:0046983">
    <property type="term" value="F:protein dimerization activity"/>
    <property type="evidence" value="ECO:0007669"/>
    <property type="project" value="InterPro"/>
</dbReference>
<dbReference type="InterPro" id="IPR036638">
    <property type="entry name" value="HLH_DNA-bd_sf"/>
</dbReference>
<comment type="subcellular location">
    <subcellularLocation>
        <location evidence="1 5">Nucleus</location>
    </subcellularLocation>
</comment>
<feature type="coiled-coil region" evidence="6">
    <location>
        <begin position="321"/>
        <end position="355"/>
    </location>
</feature>
<name>A0AAV2JG20_KNICA</name>
<dbReference type="Pfam" id="PF01056">
    <property type="entry name" value="Myc_N"/>
    <property type="match status" value="1"/>
</dbReference>
<dbReference type="PIRSF" id="PIRSF001705">
    <property type="entry name" value="Myc_protein"/>
    <property type="match status" value="1"/>
</dbReference>
<dbReference type="InterPro" id="IPR011598">
    <property type="entry name" value="bHLH_dom"/>
</dbReference>
<dbReference type="PANTHER" id="PTHR45851">
    <property type="entry name" value="MYC PROTO-ONCOGENE"/>
    <property type="match status" value="1"/>
</dbReference>
<evidence type="ECO:0000256" key="5">
    <source>
        <dbReference type="PIRNR" id="PIRNR001705"/>
    </source>
</evidence>
<dbReference type="Pfam" id="PF00010">
    <property type="entry name" value="HLH"/>
    <property type="match status" value="1"/>
</dbReference>
<dbReference type="FunFam" id="4.10.280.10:FF:000019">
    <property type="entry name" value="Myc proto-oncogene protein"/>
    <property type="match status" value="1"/>
</dbReference>
<dbReference type="InterPro" id="IPR002418">
    <property type="entry name" value="Tscrpt_reg_Myc"/>
</dbReference>
<evidence type="ECO:0000256" key="3">
    <source>
        <dbReference type="ARBA" id="ARBA00023242"/>
    </source>
</evidence>
<dbReference type="PRINTS" id="PR00044">
    <property type="entry name" value="LEUZIPPRMYC"/>
</dbReference>
<feature type="region of interest" description="Disordered" evidence="7">
    <location>
        <begin position="158"/>
        <end position="186"/>
    </location>
</feature>
<dbReference type="InterPro" id="IPR012682">
    <property type="entry name" value="Tscrpt_reg_Myc_N"/>
</dbReference>
<dbReference type="InterPro" id="IPR050433">
    <property type="entry name" value="Myc_transcription_factors"/>
</dbReference>
<dbReference type="Gene3D" id="4.10.280.10">
    <property type="entry name" value="Helix-loop-helix DNA-binding domain"/>
    <property type="match status" value="1"/>
</dbReference>
<dbReference type="SUPFAM" id="SSF47459">
    <property type="entry name" value="HLH, helix-loop-helix DNA-binding domain"/>
    <property type="match status" value="1"/>
</dbReference>
<dbReference type="SMART" id="SM00353">
    <property type="entry name" value="HLH"/>
    <property type="match status" value="1"/>
</dbReference>
<feature type="domain" description="BHLH" evidence="8">
    <location>
        <begin position="273"/>
        <end position="324"/>
    </location>
</feature>
<gene>
    <name evidence="9" type="ORF">KC01_LOCUS6620</name>
</gene>
<organism evidence="9 10">
    <name type="scientific">Knipowitschia caucasica</name>
    <name type="common">Caucasian dwarf goby</name>
    <name type="synonym">Pomatoschistus caucasicus</name>
    <dbReference type="NCBI Taxonomy" id="637954"/>
    <lineage>
        <taxon>Eukaryota</taxon>
        <taxon>Metazoa</taxon>
        <taxon>Chordata</taxon>
        <taxon>Craniata</taxon>
        <taxon>Vertebrata</taxon>
        <taxon>Euteleostomi</taxon>
        <taxon>Actinopterygii</taxon>
        <taxon>Neopterygii</taxon>
        <taxon>Teleostei</taxon>
        <taxon>Neoteleostei</taxon>
        <taxon>Acanthomorphata</taxon>
        <taxon>Gobiaria</taxon>
        <taxon>Gobiiformes</taxon>
        <taxon>Gobioidei</taxon>
        <taxon>Gobiidae</taxon>
        <taxon>Gobiinae</taxon>
        <taxon>Knipowitschia</taxon>
    </lineage>
</organism>
<evidence type="ECO:0000313" key="10">
    <source>
        <dbReference type="Proteomes" id="UP001497482"/>
    </source>
</evidence>
<dbReference type="EMBL" id="OZ035834">
    <property type="protein sequence ID" value="CAL1574957.1"/>
    <property type="molecule type" value="Genomic_DNA"/>
</dbReference>
<keyword evidence="2 5" id="KW-0238">DNA-binding</keyword>
<evidence type="ECO:0000259" key="8">
    <source>
        <dbReference type="PROSITE" id="PS50888"/>
    </source>
</evidence>
<evidence type="ECO:0000256" key="1">
    <source>
        <dbReference type="ARBA" id="ARBA00004123"/>
    </source>
</evidence>
<feature type="compositionally biased region" description="Polar residues" evidence="7">
    <location>
        <begin position="401"/>
        <end position="411"/>
    </location>
</feature>
<feature type="region of interest" description="Disordered" evidence="7">
    <location>
        <begin position="401"/>
        <end position="427"/>
    </location>
</feature>
<feature type="compositionally biased region" description="Acidic residues" evidence="7">
    <location>
        <begin position="236"/>
        <end position="251"/>
    </location>
</feature>
<feature type="region of interest" description="Disordered" evidence="7">
    <location>
        <begin position="220"/>
        <end position="279"/>
    </location>
</feature>
<comment type="subunit">
    <text evidence="4">Efficient DNA binding requires dimerization with another bHLH protein. Binds DNA as a heterodimer with MAX.</text>
</comment>
<evidence type="ECO:0000313" key="9">
    <source>
        <dbReference type="EMBL" id="CAL1574957.1"/>
    </source>
</evidence>
<evidence type="ECO:0000256" key="6">
    <source>
        <dbReference type="SAM" id="Coils"/>
    </source>
</evidence>
<keyword evidence="3 5" id="KW-0539">Nucleus</keyword>
<reference evidence="9 10" key="1">
    <citation type="submission" date="2024-04" db="EMBL/GenBank/DDBJ databases">
        <authorList>
            <person name="Waldvogel A.-M."/>
            <person name="Schoenle A."/>
        </authorList>
    </citation>
    <scope>NUCLEOTIDE SEQUENCE [LARGE SCALE GENOMIC DNA]</scope>
</reference>
<dbReference type="PROSITE" id="PS50888">
    <property type="entry name" value="BHLH"/>
    <property type="match status" value="1"/>
</dbReference>
<protein>
    <recommendedName>
        <fullName evidence="8">BHLH domain-containing protein</fullName>
    </recommendedName>
</protein>
<feature type="compositionally biased region" description="Basic and acidic residues" evidence="7">
    <location>
        <begin position="413"/>
        <end position="427"/>
    </location>
</feature>
<accession>A0AAV2JG20</accession>
<dbReference type="GO" id="GO:0003700">
    <property type="term" value="F:DNA-binding transcription factor activity"/>
    <property type="evidence" value="ECO:0007669"/>
    <property type="project" value="InterPro"/>
</dbReference>
<sequence length="427" mass="47627">MALDCSQHYFFDGLDTEEDFYKSTAPSEDIWKKFELLPTPPMSPTRTFNGPALHFPLGDRLSWSKFCGHEDEYVPSSRAERCANLSSIIIRDCMWSSFSASKQLEKVGAKAAAAVVNSVVNTGVCPLPQRAPKAVKAQCVSAATDCVDPAAVLTIPTANSSRKPASSGSESRSDSSDEDDDEEEIDVVTVEKSKRMQLMNVRKPVTIRVRADPCPKRFHVSVHRQQHNYAARSPDSEPEEEEEDDDDDDDEPQCKRSCAGSDASLTSDPEDIDRRKNHNFLERKRRNDLRSRFLALRDQIPGLEASKTPKVAILTHASKYLSELHNQEKRQQQEKKRLKGRHQQLLRKLSELKRLWSPSFTSALEECGAGVSSLCSTASAACLLPDLHSFPALTAVPLTCTTEPPETSRPNSKYRDGGCEHRDSQLH</sequence>
<dbReference type="GO" id="GO:0003677">
    <property type="term" value="F:DNA binding"/>
    <property type="evidence" value="ECO:0007669"/>
    <property type="project" value="UniProtKB-UniRule"/>
</dbReference>
<evidence type="ECO:0000256" key="2">
    <source>
        <dbReference type="ARBA" id="ARBA00023125"/>
    </source>
</evidence>